<dbReference type="NCBIfam" id="NF033573">
    <property type="entry name" value="transpos_IS200"/>
    <property type="match status" value="1"/>
</dbReference>
<dbReference type="PANTHER" id="PTHR33360">
    <property type="entry name" value="TRANSPOSASE FOR INSERTION SEQUENCE ELEMENT IS200"/>
    <property type="match status" value="1"/>
</dbReference>
<dbReference type="Proteomes" id="UP000229401">
    <property type="component" value="Unassembled WGS sequence"/>
</dbReference>
<feature type="domain" description="Transposase IS200-like" evidence="1">
    <location>
        <begin position="10"/>
        <end position="131"/>
    </location>
</feature>
<organism evidence="2 3">
    <name type="scientific">Candidatus Roizmanbacteria bacterium CG_4_10_14_0_8_um_filter_33_9</name>
    <dbReference type="NCBI Taxonomy" id="1974826"/>
    <lineage>
        <taxon>Bacteria</taxon>
        <taxon>Candidatus Roizmaniibacteriota</taxon>
    </lineage>
</organism>
<evidence type="ECO:0000313" key="2">
    <source>
        <dbReference type="EMBL" id="PIY71636.1"/>
    </source>
</evidence>
<proteinExistence type="predicted"/>
<dbReference type="AlphaFoldDB" id="A0A2M7QI25"/>
<dbReference type="GO" id="GO:0006313">
    <property type="term" value="P:DNA transposition"/>
    <property type="evidence" value="ECO:0007669"/>
    <property type="project" value="InterPro"/>
</dbReference>
<gene>
    <name evidence="2" type="ORF">COY87_05130</name>
</gene>
<dbReference type="Gene3D" id="3.30.70.1290">
    <property type="entry name" value="Transposase IS200-like"/>
    <property type="match status" value="1"/>
</dbReference>
<dbReference type="SMART" id="SM01321">
    <property type="entry name" value="Y1_Tnp"/>
    <property type="match status" value="1"/>
</dbReference>
<dbReference type="GO" id="GO:0004803">
    <property type="term" value="F:transposase activity"/>
    <property type="evidence" value="ECO:0007669"/>
    <property type="project" value="InterPro"/>
</dbReference>
<evidence type="ECO:0000259" key="1">
    <source>
        <dbReference type="SMART" id="SM01321"/>
    </source>
</evidence>
<name>A0A2M7QI25_9BACT</name>
<reference evidence="3" key="1">
    <citation type="submission" date="2017-09" db="EMBL/GenBank/DDBJ databases">
        <title>Depth-based differentiation of microbial function through sediment-hosted aquifers and enrichment of novel symbionts in the deep terrestrial subsurface.</title>
        <authorList>
            <person name="Probst A.J."/>
            <person name="Ladd B."/>
            <person name="Jarett J.K."/>
            <person name="Geller-Mcgrath D.E."/>
            <person name="Sieber C.M.K."/>
            <person name="Emerson J.B."/>
            <person name="Anantharaman K."/>
            <person name="Thomas B.C."/>
            <person name="Malmstrom R."/>
            <person name="Stieglmeier M."/>
            <person name="Klingl A."/>
            <person name="Woyke T."/>
            <person name="Ryan C.M."/>
            <person name="Banfield J.F."/>
        </authorList>
    </citation>
    <scope>NUCLEOTIDE SEQUENCE [LARGE SCALE GENOMIC DNA]</scope>
</reference>
<dbReference type="EMBL" id="PFLI01000178">
    <property type="protein sequence ID" value="PIY71636.1"/>
    <property type="molecule type" value="Genomic_DNA"/>
</dbReference>
<protein>
    <submittedName>
        <fullName evidence="2">IS200/IS605 family transposase</fullName>
    </submittedName>
</protein>
<dbReference type="InterPro" id="IPR002686">
    <property type="entry name" value="Transposase_17"/>
</dbReference>
<dbReference type="SUPFAM" id="SSF143422">
    <property type="entry name" value="Transposase IS200-like"/>
    <property type="match status" value="1"/>
</dbReference>
<evidence type="ECO:0000313" key="3">
    <source>
        <dbReference type="Proteomes" id="UP000229401"/>
    </source>
</evidence>
<dbReference type="InterPro" id="IPR036515">
    <property type="entry name" value="Transposase_17_sf"/>
</dbReference>
<dbReference type="GO" id="GO:0003677">
    <property type="term" value="F:DNA binding"/>
    <property type="evidence" value="ECO:0007669"/>
    <property type="project" value="InterPro"/>
</dbReference>
<accession>A0A2M7QI25</accession>
<sequence length="145" mass="17040">MDIRLLAHTAYRCQYHIVFVTKYRHRALNPAKFRSVAERAIRSTMENINAVEMVEINIQPEHVHLVLIIPPKYSVSKVVEIIKSRSAKIIRKEIQWLEKLYDTTNSMWTVGYFVSTVGIDEGVVRRYVKYQQEQDSGQAELELFR</sequence>
<comment type="caution">
    <text evidence="2">The sequence shown here is derived from an EMBL/GenBank/DDBJ whole genome shotgun (WGS) entry which is preliminary data.</text>
</comment>
<dbReference type="Pfam" id="PF01797">
    <property type="entry name" value="Y1_Tnp"/>
    <property type="match status" value="1"/>
</dbReference>
<dbReference type="PANTHER" id="PTHR33360:SF2">
    <property type="entry name" value="TRANSPOSASE FOR INSERTION SEQUENCE ELEMENT IS200"/>
    <property type="match status" value="1"/>
</dbReference>